<dbReference type="Proteomes" id="UP001144096">
    <property type="component" value="Unassembled WGS sequence"/>
</dbReference>
<evidence type="ECO:0000313" key="3">
    <source>
        <dbReference type="Proteomes" id="UP001144096"/>
    </source>
</evidence>
<comment type="caution">
    <text evidence="2">The sequence shown here is derived from an EMBL/GenBank/DDBJ whole genome shotgun (WGS) entry which is preliminary data.</text>
</comment>
<sequence>MLATAAPAEAAGLARDPVAVVYDRDHALHVLNGGATDDELTLRTLASSAWACRRSATATAANSRSRRTPPRAATCG</sequence>
<keyword evidence="3" id="KW-1185">Reference proteome</keyword>
<accession>A0A9X2SL42</accession>
<name>A0A9X2SL42_9PSEU</name>
<protein>
    <submittedName>
        <fullName evidence="2">Uncharacterized protein</fullName>
    </submittedName>
</protein>
<dbReference type="EMBL" id="JAMXQV010000012">
    <property type="protein sequence ID" value="MCR6485813.1"/>
    <property type="molecule type" value="Genomic_DNA"/>
</dbReference>
<feature type="region of interest" description="Disordered" evidence="1">
    <location>
        <begin position="57"/>
        <end position="76"/>
    </location>
</feature>
<evidence type="ECO:0000256" key="1">
    <source>
        <dbReference type="SAM" id="MobiDB-lite"/>
    </source>
</evidence>
<evidence type="ECO:0000313" key="2">
    <source>
        <dbReference type="EMBL" id="MCR6485813.1"/>
    </source>
</evidence>
<organism evidence="2 3">
    <name type="scientific">Amycolatopsis iheyensis</name>
    <dbReference type="NCBI Taxonomy" id="2945988"/>
    <lineage>
        <taxon>Bacteria</taxon>
        <taxon>Bacillati</taxon>
        <taxon>Actinomycetota</taxon>
        <taxon>Actinomycetes</taxon>
        <taxon>Pseudonocardiales</taxon>
        <taxon>Pseudonocardiaceae</taxon>
        <taxon>Amycolatopsis</taxon>
    </lineage>
</organism>
<dbReference type="RefSeq" id="WP_257922393.1">
    <property type="nucleotide sequence ID" value="NZ_JAMXQV010000012.1"/>
</dbReference>
<proteinExistence type="predicted"/>
<dbReference type="AlphaFoldDB" id="A0A9X2SL42"/>
<gene>
    <name evidence="2" type="ORF">M8542_23590</name>
</gene>
<reference evidence="2" key="1">
    <citation type="submission" date="2022-06" db="EMBL/GenBank/DDBJ databases">
        <title>Amycolatopsis iheyaensis sp. nov., a new species of the genus Amycolatopsis isolated from soil in Iheya island, Japan.</title>
        <authorList>
            <person name="Ngamcharungchit C."/>
            <person name="Kanto H."/>
            <person name="Take A."/>
            <person name="Intra B."/>
            <person name="Matsumoto A."/>
            <person name="Panbangred W."/>
            <person name="Inahashi Y."/>
        </authorList>
    </citation>
    <scope>NUCLEOTIDE SEQUENCE</scope>
    <source>
        <strain evidence="2">OK19-0408</strain>
    </source>
</reference>